<reference evidence="9" key="1">
    <citation type="submission" date="2020-06" db="EMBL/GenBank/DDBJ databases">
        <title>A chromosome-scale genome assembly of Talaromyces rugulosus W13939.</title>
        <authorList>
            <person name="Wang B."/>
            <person name="Guo L."/>
            <person name="Ye K."/>
            <person name="Wang L."/>
        </authorList>
    </citation>
    <scope>NUCLEOTIDE SEQUENCE [LARGE SCALE GENOMIC DNA]</scope>
    <source>
        <strain evidence="9">W13939</strain>
    </source>
</reference>
<feature type="compositionally biased region" description="Basic and acidic residues" evidence="6">
    <location>
        <begin position="8"/>
        <end position="25"/>
    </location>
</feature>
<keyword evidence="5 7" id="KW-0472">Membrane</keyword>
<feature type="region of interest" description="Disordered" evidence="6">
    <location>
        <begin position="1"/>
        <end position="25"/>
    </location>
</feature>
<keyword evidence="3 7" id="KW-0812">Transmembrane</keyword>
<dbReference type="AlphaFoldDB" id="A0A7H8R1U4"/>
<evidence type="ECO:0000256" key="1">
    <source>
        <dbReference type="ARBA" id="ARBA00004141"/>
    </source>
</evidence>
<evidence type="ECO:0000256" key="3">
    <source>
        <dbReference type="ARBA" id="ARBA00022692"/>
    </source>
</evidence>
<dbReference type="EMBL" id="CP055901">
    <property type="protein sequence ID" value="QKX60342.1"/>
    <property type="molecule type" value="Genomic_DNA"/>
</dbReference>
<dbReference type="RefSeq" id="XP_035346519.1">
    <property type="nucleotide sequence ID" value="XM_035490626.1"/>
</dbReference>
<dbReference type="PANTHER" id="PTHR45649">
    <property type="entry name" value="AMINO-ACID PERMEASE BAT1"/>
    <property type="match status" value="1"/>
</dbReference>
<protein>
    <recommendedName>
        <fullName evidence="10">Amino acid permease/ SLC12A domain-containing protein</fullName>
    </recommendedName>
</protein>
<evidence type="ECO:0000256" key="7">
    <source>
        <dbReference type="SAM" id="Phobius"/>
    </source>
</evidence>
<keyword evidence="9" id="KW-1185">Reference proteome</keyword>
<evidence type="ECO:0000313" key="8">
    <source>
        <dbReference type="EMBL" id="QKX60342.1"/>
    </source>
</evidence>
<dbReference type="GO" id="GO:0022857">
    <property type="term" value="F:transmembrane transporter activity"/>
    <property type="evidence" value="ECO:0007669"/>
    <property type="project" value="UniProtKB-ARBA"/>
</dbReference>
<keyword evidence="4 7" id="KW-1133">Transmembrane helix</keyword>
<dbReference type="Proteomes" id="UP000509510">
    <property type="component" value="Chromosome IV"/>
</dbReference>
<dbReference type="OrthoDB" id="2417308at2759"/>
<dbReference type="GeneID" id="55994978"/>
<evidence type="ECO:0000313" key="9">
    <source>
        <dbReference type="Proteomes" id="UP000509510"/>
    </source>
</evidence>
<feature type="transmembrane region" description="Helical" evidence="7">
    <location>
        <begin position="37"/>
        <end position="56"/>
    </location>
</feature>
<gene>
    <name evidence="8" type="ORF">TRUGW13939_07486</name>
</gene>
<dbReference type="PANTHER" id="PTHR45649:SF1">
    <property type="entry name" value="TRANSPORTER, PUTATIVE (EUROFUNG)-RELATED"/>
    <property type="match status" value="1"/>
</dbReference>
<feature type="transmembrane region" description="Helical" evidence="7">
    <location>
        <begin position="62"/>
        <end position="81"/>
    </location>
</feature>
<evidence type="ECO:0000256" key="5">
    <source>
        <dbReference type="ARBA" id="ARBA00023136"/>
    </source>
</evidence>
<accession>A0A7H8R1U4</accession>
<evidence type="ECO:0000256" key="2">
    <source>
        <dbReference type="ARBA" id="ARBA00022448"/>
    </source>
</evidence>
<keyword evidence="2" id="KW-0813">Transport</keyword>
<dbReference type="Gene3D" id="1.20.1740.10">
    <property type="entry name" value="Amino acid/polyamine transporter I"/>
    <property type="match status" value="1"/>
</dbReference>
<dbReference type="GO" id="GO:0016020">
    <property type="term" value="C:membrane"/>
    <property type="evidence" value="ECO:0007669"/>
    <property type="project" value="UniProtKB-SubCell"/>
</dbReference>
<feature type="transmembrane region" description="Helical" evidence="7">
    <location>
        <begin position="88"/>
        <end position="109"/>
    </location>
</feature>
<proteinExistence type="predicted"/>
<evidence type="ECO:0008006" key="10">
    <source>
        <dbReference type="Google" id="ProtNLM"/>
    </source>
</evidence>
<sequence>MEPQDDAEMQRRHEEADGSHPIHSDDQALMHLGKKPMLKRTFGFMAVLGFSCTVLIPGKEHLLFGQALVNGGPAGVIWSFLIDWLDTLTVFGTISELTSMFFAVLTPLVYFAPHGDRSIYTTILNEGNWQTQALSFFVGLPSFGFVLMRSDSAVHMSEEIQSASKAVPQALILSLIIVTSYLDPDAGFGYNSHIISPSLQSQYCLPLFLIPTHMRILASNSTCRRYRRITRFNESHPARAVVLGTLADSRTARHN</sequence>
<comment type="subcellular location">
    <subcellularLocation>
        <location evidence="1">Membrane</location>
        <topology evidence="1">Multi-pass membrane protein</topology>
    </subcellularLocation>
</comment>
<evidence type="ECO:0000256" key="6">
    <source>
        <dbReference type="SAM" id="MobiDB-lite"/>
    </source>
</evidence>
<dbReference type="KEGG" id="trg:TRUGW13939_07486"/>
<evidence type="ECO:0000256" key="4">
    <source>
        <dbReference type="ARBA" id="ARBA00022989"/>
    </source>
</evidence>
<feature type="transmembrane region" description="Helical" evidence="7">
    <location>
        <begin position="129"/>
        <end position="148"/>
    </location>
</feature>
<name>A0A7H8R1U4_TALRU</name>
<organism evidence="8 9">
    <name type="scientific">Talaromyces rugulosus</name>
    <name type="common">Penicillium rugulosum</name>
    <dbReference type="NCBI Taxonomy" id="121627"/>
    <lineage>
        <taxon>Eukaryota</taxon>
        <taxon>Fungi</taxon>
        <taxon>Dikarya</taxon>
        <taxon>Ascomycota</taxon>
        <taxon>Pezizomycotina</taxon>
        <taxon>Eurotiomycetes</taxon>
        <taxon>Eurotiomycetidae</taxon>
        <taxon>Eurotiales</taxon>
        <taxon>Trichocomaceae</taxon>
        <taxon>Talaromyces</taxon>
        <taxon>Talaromyces sect. Islandici</taxon>
    </lineage>
</organism>